<dbReference type="PANTHER" id="PTHR43428:SF1">
    <property type="entry name" value="ARSENATE REDUCTASE"/>
    <property type="match status" value="1"/>
</dbReference>
<dbReference type="PATRIC" id="fig|710421.3.peg.4035"/>
<dbReference type="AlphaFoldDB" id="I4BNA4"/>
<dbReference type="InterPro" id="IPR036196">
    <property type="entry name" value="Ptyr_pPase_sf"/>
</dbReference>
<gene>
    <name evidence="4" type="ordered locus">Mycch_4038</name>
</gene>
<evidence type="ECO:0000313" key="4">
    <source>
        <dbReference type="EMBL" id="AFM18761.1"/>
    </source>
</evidence>
<dbReference type="Proteomes" id="UP000006057">
    <property type="component" value="Chromosome"/>
</dbReference>
<dbReference type="InterPro" id="IPR023485">
    <property type="entry name" value="Ptyr_pPase"/>
</dbReference>
<accession>I4BNA4</accession>
<dbReference type="STRING" id="710421.Mycch_4038"/>
<evidence type="ECO:0000256" key="2">
    <source>
        <dbReference type="SAM" id="MobiDB-lite"/>
    </source>
</evidence>
<keyword evidence="5" id="KW-1185">Reference proteome</keyword>
<dbReference type="GO" id="GO:0046685">
    <property type="term" value="P:response to arsenic-containing substance"/>
    <property type="evidence" value="ECO:0007669"/>
    <property type="project" value="UniProtKB-KW"/>
</dbReference>
<organism evidence="4 5">
    <name type="scientific">Mycolicibacterium chubuense (strain NBB4)</name>
    <name type="common">Mycobacterium chubuense</name>
    <dbReference type="NCBI Taxonomy" id="710421"/>
    <lineage>
        <taxon>Bacteria</taxon>
        <taxon>Bacillati</taxon>
        <taxon>Actinomycetota</taxon>
        <taxon>Actinomycetes</taxon>
        <taxon>Mycobacteriales</taxon>
        <taxon>Mycobacteriaceae</taxon>
        <taxon>Mycolicibacterium</taxon>
    </lineage>
</organism>
<dbReference type="KEGG" id="mcb:Mycch_4038"/>
<dbReference type="eggNOG" id="COG0394">
    <property type="taxonomic scope" value="Bacteria"/>
</dbReference>
<name>I4BNA4_MYCCN</name>
<dbReference type="SMART" id="SM00226">
    <property type="entry name" value="LMWPc"/>
    <property type="match status" value="1"/>
</dbReference>
<reference evidence="4 5" key="1">
    <citation type="submission" date="2012-06" db="EMBL/GenBank/DDBJ databases">
        <title>Complete sequence of chromosome of Mycobacterium chubuense NBB4.</title>
        <authorList>
            <consortium name="US DOE Joint Genome Institute"/>
            <person name="Lucas S."/>
            <person name="Han J."/>
            <person name="Lapidus A."/>
            <person name="Cheng J.-F."/>
            <person name="Goodwin L."/>
            <person name="Pitluck S."/>
            <person name="Peters L."/>
            <person name="Mikhailova N."/>
            <person name="Teshima H."/>
            <person name="Detter J.C."/>
            <person name="Han C."/>
            <person name="Tapia R."/>
            <person name="Land M."/>
            <person name="Hauser L."/>
            <person name="Kyrpides N."/>
            <person name="Ivanova N."/>
            <person name="Pagani I."/>
            <person name="Mattes T."/>
            <person name="Holmes A."/>
            <person name="Rutledge P."/>
            <person name="Paulsen I."/>
            <person name="Coleman N."/>
            <person name="Woyke T."/>
        </authorList>
    </citation>
    <scope>NUCLEOTIDE SEQUENCE [LARGE SCALE GENOMIC DNA]</scope>
    <source>
        <strain evidence="4 5">NBB4</strain>
    </source>
</reference>
<keyword evidence="1" id="KW-0059">Arsenical resistance</keyword>
<dbReference type="HOGENOM" id="CLU_071415_3_3_11"/>
<feature type="region of interest" description="Disordered" evidence="2">
    <location>
        <begin position="125"/>
        <end position="146"/>
    </location>
</feature>
<dbReference type="Gene3D" id="3.40.50.2300">
    <property type="match status" value="1"/>
</dbReference>
<evidence type="ECO:0000259" key="3">
    <source>
        <dbReference type="SMART" id="SM00226"/>
    </source>
</evidence>
<feature type="compositionally biased region" description="Polar residues" evidence="2">
    <location>
        <begin position="129"/>
        <end position="146"/>
    </location>
</feature>
<dbReference type="Pfam" id="PF01451">
    <property type="entry name" value="LMWPc"/>
    <property type="match status" value="1"/>
</dbReference>
<proteinExistence type="predicted"/>
<dbReference type="PANTHER" id="PTHR43428">
    <property type="entry name" value="ARSENATE REDUCTASE"/>
    <property type="match status" value="1"/>
</dbReference>
<feature type="domain" description="Phosphotyrosine protein phosphatase I" evidence="3">
    <location>
        <begin position="2"/>
        <end position="125"/>
    </location>
</feature>
<sequence length="146" mass="15604" precursor="true">MLFVCARNSGKSPMAAGLMRAIADTKIAVYSAGTNPGTSLDDLSVQALLDVGVDITGEKPIDPQLLSDVDLIVTLAREVRIEPIDGVVMENWNTAEPSERGIDGIERMELIREDIAGRVTGLATRLLDTPTSESRQPPDNGSPSED</sequence>
<evidence type="ECO:0000313" key="5">
    <source>
        <dbReference type="Proteomes" id="UP000006057"/>
    </source>
</evidence>
<protein>
    <submittedName>
        <fullName evidence="4">Protein-tyrosine-phosphatase</fullName>
    </submittedName>
</protein>
<evidence type="ECO:0000256" key="1">
    <source>
        <dbReference type="ARBA" id="ARBA00022849"/>
    </source>
</evidence>
<dbReference type="SUPFAM" id="SSF52788">
    <property type="entry name" value="Phosphotyrosine protein phosphatases I"/>
    <property type="match status" value="1"/>
</dbReference>
<dbReference type="EMBL" id="CP003053">
    <property type="protein sequence ID" value="AFM18761.1"/>
    <property type="molecule type" value="Genomic_DNA"/>
</dbReference>